<dbReference type="EMBL" id="PQFF01000469">
    <property type="protein sequence ID" value="RHZ48430.1"/>
    <property type="molecule type" value="Genomic_DNA"/>
</dbReference>
<gene>
    <name evidence="2" type="ORF">Glove_551g74</name>
</gene>
<comment type="caution">
    <text evidence="2">The sequence shown here is derived from an EMBL/GenBank/DDBJ whole genome shotgun (WGS) entry which is preliminary data.</text>
</comment>
<dbReference type="AlphaFoldDB" id="A0A397GK53"/>
<dbReference type="OrthoDB" id="2440320at2759"/>
<sequence>MNFILDRKQSALSTIPTIPTATTLAATTPAATTPAAITLIATTSTTPIIPIMPIVLIESEEVAEVFSRKKQKTVTGAIKNYSDDDSPFIHKYVNYFLNKFEEMNSRQIEMNNSQIKIEREIFDIRKLLTSSGIKSDYTTENEFINKVANSAIDKRIYLDESYLKSVAAGCIELKFHEYFGSWENKRWSSYCTKYIQSPLLVKHRSLRGSITNRVRSAFFAVFREHELPYINTKSAPQEIKKWKDSDKLKNVAGIYQRIDNDKEMTWCARIIHVPKIDFEFLSITRIIQKTWSNFKKLTKEKIAIGMAVCQYMLNPKTESIKINDEEIHKIMKVKKVNSEKGEEEEEEEEEEEKEEEKKREEREEEYEDKVIFTGQSFRLRNNSLA</sequence>
<organism evidence="2 3">
    <name type="scientific">Diversispora epigaea</name>
    <dbReference type="NCBI Taxonomy" id="1348612"/>
    <lineage>
        <taxon>Eukaryota</taxon>
        <taxon>Fungi</taxon>
        <taxon>Fungi incertae sedis</taxon>
        <taxon>Mucoromycota</taxon>
        <taxon>Glomeromycotina</taxon>
        <taxon>Glomeromycetes</taxon>
        <taxon>Diversisporales</taxon>
        <taxon>Diversisporaceae</taxon>
        <taxon>Diversispora</taxon>
    </lineage>
</organism>
<feature type="region of interest" description="Disordered" evidence="1">
    <location>
        <begin position="334"/>
        <end position="369"/>
    </location>
</feature>
<accession>A0A397GK53</accession>
<evidence type="ECO:0000256" key="1">
    <source>
        <dbReference type="SAM" id="MobiDB-lite"/>
    </source>
</evidence>
<proteinExistence type="predicted"/>
<feature type="compositionally biased region" description="Acidic residues" evidence="1">
    <location>
        <begin position="341"/>
        <end position="354"/>
    </location>
</feature>
<evidence type="ECO:0000313" key="2">
    <source>
        <dbReference type="EMBL" id="RHZ48430.1"/>
    </source>
</evidence>
<evidence type="ECO:0000313" key="3">
    <source>
        <dbReference type="Proteomes" id="UP000266861"/>
    </source>
</evidence>
<protein>
    <submittedName>
        <fullName evidence="2">Uncharacterized protein</fullName>
    </submittedName>
</protein>
<name>A0A397GK53_9GLOM</name>
<reference evidence="2 3" key="1">
    <citation type="submission" date="2018-08" db="EMBL/GenBank/DDBJ databases">
        <title>Genome and evolution of the arbuscular mycorrhizal fungus Diversispora epigaea (formerly Glomus versiforme) and its bacterial endosymbionts.</title>
        <authorList>
            <person name="Sun X."/>
            <person name="Fei Z."/>
            <person name="Harrison M."/>
        </authorList>
    </citation>
    <scope>NUCLEOTIDE SEQUENCE [LARGE SCALE GENOMIC DNA]</scope>
    <source>
        <strain evidence="2 3">IT104</strain>
    </source>
</reference>
<dbReference type="Proteomes" id="UP000266861">
    <property type="component" value="Unassembled WGS sequence"/>
</dbReference>
<keyword evidence="3" id="KW-1185">Reference proteome</keyword>